<feature type="region of interest" description="Disordered" evidence="1">
    <location>
        <begin position="33"/>
        <end position="61"/>
    </location>
</feature>
<name>A0A2N5M437_9BACI</name>
<proteinExistence type="predicted"/>
<dbReference type="Proteomes" id="UP000234748">
    <property type="component" value="Unassembled WGS sequence"/>
</dbReference>
<reference evidence="2 3" key="1">
    <citation type="submission" date="2017-11" db="EMBL/GenBank/DDBJ databases">
        <title>Comparitive Functional Genomics of Dry Heat Resistant strains isolated from the Viking Spacecraft.</title>
        <authorList>
            <person name="Seuylemezian A."/>
            <person name="Cooper K."/>
            <person name="Vaishampayan P."/>
        </authorList>
    </citation>
    <scope>NUCLEOTIDE SEQUENCE [LARGE SCALE GENOMIC DNA]</scope>
    <source>
        <strain evidence="2 3">V1-29</strain>
    </source>
</reference>
<organism evidence="2 3">
    <name type="scientific">Peribacillus deserti</name>
    <dbReference type="NCBI Taxonomy" id="673318"/>
    <lineage>
        <taxon>Bacteria</taxon>
        <taxon>Bacillati</taxon>
        <taxon>Bacillota</taxon>
        <taxon>Bacilli</taxon>
        <taxon>Bacillales</taxon>
        <taxon>Bacillaceae</taxon>
        <taxon>Peribacillus</taxon>
    </lineage>
</organism>
<comment type="caution">
    <text evidence="2">The sequence shown here is derived from an EMBL/GenBank/DDBJ whole genome shotgun (WGS) entry which is preliminary data.</text>
</comment>
<evidence type="ECO:0000313" key="2">
    <source>
        <dbReference type="EMBL" id="PLT29128.1"/>
    </source>
</evidence>
<dbReference type="OrthoDB" id="2454928at2"/>
<dbReference type="AlphaFoldDB" id="A0A2N5M437"/>
<gene>
    <name evidence="2" type="ORF">CUU66_15035</name>
</gene>
<evidence type="ECO:0000313" key="3">
    <source>
        <dbReference type="Proteomes" id="UP000234748"/>
    </source>
</evidence>
<sequence>MKEYVKPEQVPENSSMARNLKEMKFLGKQMENMRSNEELGTYGKHPDPVQHEEELRNREGF</sequence>
<dbReference type="RefSeq" id="WP_101643589.1">
    <property type="nucleotide sequence ID" value="NZ_PGUY01000046.1"/>
</dbReference>
<protein>
    <recommendedName>
        <fullName evidence="4">Multidrug ABC transporter ATPase</fullName>
    </recommendedName>
</protein>
<accession>A0A2N5M437</accession>
<evidence type="ECO:0008006" key="4">
    <source>
        <dbReference type="Google" id="ProtNLM"/>
    </source>
</evidence>
<keyword evidence="3" id="KW-1185">Reference proteome</keyword>
<evidence type="ECO:0000256" key="1">
    <source>
        <dbReference type="SAM" id="MobiDB-lite"/>
    </source>
</evidence>
<dbReference type="EMBL" id="PGUY01000046">
    <property type="protein sequence ID" value="PLT29128.1"/>
    <property type="molecule type" value="Genomic_DNA"/>
</dbReference>
<feature type="compositionally biased region" description="Basic and acidic residues" evidence="1">
    <location>
        <begin position="44"/>
        <end position="61"/>
    </location>
</feature>